<dbReference type="InterPro" id="IPR007099">
    <property type="entry name" value="RNA-dir_pol_NSvirus"/>
</dbReference>
<keyword evidence="3" id="KW-0808">Transferase</keyword>
<dbReference type="GO" id="GO:0006351">
    <property type="term" value="P:DNA-templated transcription"/>
    <property type="evidence" value="ECO:0007669"/>
    <property type="project" value="InterPro"/>
</dbReference>
<evidence type="ECO:0000256" key="1">
    <source>
        <dbReference type="ARBA" id="ARBA00012494"/>
    </source>
</evidence>
<evidence type="ECO:0000256" key="5">
    <source>
        <dbReference type="ARBA" id="ARBA00030436"/>
    </source>
</evidence>
<dbReference type="GO" id="GO:0003968">
    <property type="term" value="F:RNA-directed RNA polymerase activity"/>
    <property type="evidence" value="ECO:0007669"/>
    <property type="project" value="UniProtKB-KW"/>
</dbReference>
<proteinExistence type="predicted"/>
<dbReference type="GO" id="GO:0039694">
    <property type="term" value="P:viral RNA genome replication"/>
    <property type="evidence" value="ECO:0007669"/>
    <property type="project" value="InterPro"/>
</dbReference>
<feature type="region of interest" description="Disordered" evidence="7">
    <location>
        <begin position="2189"/>
        <end position="2233"/>
    </location>
</feature>
<feature type="domain" description="RdRp catalytic" evidence="8">
    <location>
        <begin position="1159"/>
        <end position="1342"/>
    </location>
</feature>
<evidence type="ECO:0000313" key="9">
    <source>
        <dbReference type="EMBL" id="DBA56506.1"/>
    </source>
</evidence>
<dbReference type="PROSITE" id="PS50525">
    <property type="entry name" value="RDRP_SSRNA_NEG_SEG"/>
    <property type="match status" value="1"/>
</dbReference>
<evidence type="ECO:0000256" key="3">
    <source>
        <dbReference type="ARBA" id="ARBA00022679"/>
    </source>
</evidence>
<evidence type="ECO:0000256" key="6">
    <source>
        <dbReference type="ARBA" id="ARBA00031012"/>
    </source>
</evidence>
<evidence type="ECO:0000256" key="2">
    <source>
        <dbReference type="ARBA" id="ARBA00018602"/>
    </source>
</evidence>
<dbReference type="EC" id="2.7.7.48" evidence="1"/>
<dbReference type="EMBL" id="BK067060">
    <property type="protein sequence ID" value="DBA56506.1"/>
    <property type="molecule type" value="Genomic_RNA"/>
</dbReference>
<protein>
    <recommendedName>
        <fullName evidence="2">RNA-directed RNA polymerase L</fullName>
        <ecNumber evidence="1">2.7.7.48</ecNumber>
    </recommendedName>
    <alternativeName>
        <fullName evidence="4">Large structural protein</fullName>
    </alternativeName>
    <alternativeName>
        <fullName evidence="6">Replicase</fullName>
    </alternativeName>
    <alternativeName>
        <fullName evidence="5">Transcriptase</fullName>
    </alternativeName>
</protein>
<evidence type="ECO:0000259" key="8">
    <source>
        <dbReference type="PROSITE" id="PS50525"/>
    </source>
</evidence>
<accession>A0AAT9JFS9</accession>
<sequence>MAETDALAEDRYAARLTELKREFKAKGSELEEAMHMLEISGNSIFKIHDAVDKMRHDSFVLVVASRYDIDYAERSILDCIEPHLTRNKERAEANEDFKRTPDLCYKRVFSDDKGRQHLEITFFEVAVTNVYHDTMERKIAKYSNVIQMAKQMVAEDSTSIVNFKYVPLVVNTKLTNWDDQLNKLSKTARNVEFENECYEFCSKCQGRSMMLYGVSETLSVYQQGIYSRARGRYKLDETSDIFKKLDIDFIKLNKDIDQLKDSIKIFPEVPKMVENEDSILNNYLNMLEKHWRNIKTGFARPTNKDVFSARNKVIANLKKKFRLCSYDSRAPTFHFAYLPSDGKDPKGFQAKYEYAAGIIKKVSSKETPGKNFIFSLFLLDLKKTDSAVFFKEGMVDDWESVKKTLDVVREPKVFKKKVLKKNAIEILNSAHVGTKKDDLDYRSSNEREPMKTLAWWEIYNNALISTEIIEKYIWLTRRSLKKQTFLKCSENVLEEQMNFWLNTRCHEYAEHIRRIAKNVIYRGSNASRGLNIFNTGNRNVWLVTLPGGDVTHEDGDIRFVQIIIVDKKAFEFDRTIVFNHDIVSEIFEADDKLVLLTRWMSINRNRWEHLERVQPIPFIALMHMRSQQSVEKMMPLVFTYMYCAFGSQSKISAIVDNFRYILPAALADFSGISQYIEDKMEIPTKTSGQSWMLKRLFALAALYTSEGAELKMEDMNFVDDELKEDSGGVQGNLTSAFIDNFKWNSRDFALGEIYVAFFLTGKAFHSVHQRDVDFVKTVVGGENEFNETFAYYKKYDVEIGLSLDRAIEVINGKRGGLFCTDAVRLSGLLATVKCRFEREKFNGLLEKEDLTGSVLKNPALCSTKSSLKDCRKIGNTFVVETQTMLETTLDEISSLNRSQVIEVQEVMNKHMNRLHEAIEVYKKTSSSFSSSDLKTSTSESDASNESMADHMINLRQRHITQMKNLLSEMEHQWLERRKRILKIEDDEIRSRLLGLVQDEGSSICFGQAMETPDLSVKLDINNTMVEIPLESYDDIMNQYHRLCLNDTLFRTAEAIDSSMMVHNSRYVKEGLRTDSCLFLALSNINTVPIYKIVAKGQRTHKDREIFVQNKSRYVLYVEEHLARCICMMNERESITVPGDEKMFKLKALFNRAQLWKGTDIKVNGCPMKKTVRYITGDMTKFSNHDTNWRLSELIKGMRENLPETVYKLMSTFIRLSTRKRVLAPSSLIKKHYSSFLKGEKDGLFEVFYETGGVFPLAKMKQNWLQGMRNYLSSAGHLGACLTMSKLFHKIDPKEFYFDFLVHSDDWVVAYGYSTPKQCPEMLNYNPVWRKRFGIQSNNEIDDFILKVIYGVYRCNNLTVSIKKSSVSSKFVEFVSYTVGGGCCYMGGEKQLCAVFSETQGKGPKEDTVSVLSQGSSAILKGIPSSVVDAFVEIALDDLRTDYSMNENQKFDPCKHFGVPRNLLPLCFIPKLNCNMLATTLSHVSYHDVNLVHELLSMDVNRENVVNAAKLVTVMSIMDLGKEGPFQMPSPYETKIDPVPGIKFRPKNTDKIFERIQLNNTFPKGHIKFAGIIDFTHDLMKPSDFMFGLLENHGKLMNEDVLVSLASFSRTTMLRARGDFKNKKTAKLISESNYDTLHNVFKKIKNWCHMTSVEDALNGLKRLERVLESNMSVESSIMNWARTIKYKPSEVLMNNKTSVIRIPYFAKVSETVNPVRHVIVKTLNPERFELNKIQIKHPKSFDNDVKKLTMLLSKSGYFDCQTEIERSKNCLMLAEFLPSSTKPTIIMTSPKRNTSNIENTLKWLFSRNLYHNCIAAIVQTGAPLHAETVVDPIRRNRLFCQKEITEIAFLTKFVILNRKYAPAIQLKYKDDSTIQDLLIQLKESCMGWSVNIGEKYKRMMSYLEFHYLRSSITAMELFSKTTSMTYLQEEQNWKRKDPYKDCIILLRKAQVSMKVVFEDGQMFIHFDLEKWKWHFPDLMNFFYLKHKNNFSIDNYRFFSNDMQLRHSLLRGRLFVVGSNGNYSVVKSTDEAFNTDHCIARLFDERQSTKGLDVTFEVKYSEQNELRIEIMGSIVGDIDVDLHDTSIDHFSIENVDDFLVDVNKLYKAGLLSDAITDNMILIRTQIEDYCSCKVQMKEMKRLCSLICQMKKLVHQTHEPIYEMEYNEQLLEKNKKHEVFKTEYKRMAPMFETSSESSGSDIDWSTSSSESYKRMSPSQRSTDSPSSSEETPDEKDEYKITKEYTEVFRYKSEYNSIDVLGQWLMQCYCGLRMGGMHYEDFLYVIETIFGYHMTEIELDIDGISEEKAKKLNCFFLFCKTFSRHSDYLVVNQNLRDKMMKCIFDFRSGHRPIPVYMKHMIRIGLSLFGNYLTGLD</sequence>
<name>A0AAT9JFS9_9VIRU</name>
<reference evidence="9" key="1">
    <citation type="journal article" date="2024" name="Microb. Genom.">
        <title>The hidden RNA viruses in Blattodea (cockroach and termite).</title>
        <authorList>
            <person name="Fan J."/>
            <person name="Jiang S."/>
            <person name="Li W."/>
            <person name="Li J."/>
            <person name="Pang R."/>
            <person name="Wu H."/>
        </authorList>
    </citation>
    <scope>NUCLEOTIDE SEQUENCE</scope>
    <source>
        <strain evidence="9">CI2015-1</strain>
    </source>
</reference>
<organism evidence="9">
    <name type="scientific">Macrotermes bellicosus bunya-like virus 1</name>
    <dbReference type="NCBI Taxonomy" id="3133463"/>
    <lineage>
        <taxon>Viruses</taxon>
        <taxon>Riboviria</taxon>
        <taxon>Orthornavirae</taxon>
        <taxon>Negarnaviricota</taxon>
        <taxon>Polyploviricotina</taxon>
        <taxon>Ellioviricetes</taxon>
        <taxon>Bunyavirales</taxon>
    </lineage>
</organism>
<evidence type="ECO:0000256" key="7">
    <source>
        <dbReference type="SAM" id="MobiDB-lite"/>
    </source>
</evidence>
<dbReference type="InterPro" id="IPR007322">
    <property type="entry name" value="RNA_pol_bunyavir"/>
</dbReference>
<keyword evidence="9" id="KW-0696">RNA-directed RNA polymerase</keyword>
<evidence type="ECO:0000256" key="4">
    <source>
        <dbReference type="ARBA" id="ARBA00030285"/>
    </source>
</evidence>
<dbReference type="Pfam" id="PF04196">
    <property type="entry name" value="Bunya_RdRp"/>
    <property type="match status" value="2"/>
</dbReference>
<feature type="compositionally biased region" description="Low complexity" evidence="7">
    <location>
        <begin position="2189"/>
        <end position="2226"/>
    </location>
</feature>
<keyword evidence="9" id="KW-0548">Nucleotidyltransferase</keyword>